<comment type="similarity">
    <text evidence="1">Belongs to the sigma-70 factor family. ECF subfamily.</text>
</comment>
<evidence type="ECO:0000256" key="4">
    <source>
        <dbReference type="ARBA" id="ARBA00023125"/>
    </source>
</evidence>
<dbReference type="NCBIfam" id="TIGR02937">
    <property type="entry name" value="sigma70-ECF"/>
    <property type="match status" value="1"/>
</dbReference>
<dbReference type="SUPFAM" id="SSF88946">
    <property type="entry name" value="Sigma2 domain of RNA polymerase sigma factors"/>
    <property type="match status" value="1"/>
</dbReference>
<gene>
    <name evidence="8" type="ORF">B0H50_101301</name>
</gene>
<keyword evidence="2" id="KW-0805">Transcription regulation</keyword>
<dbReference type="Pfam" id="PF04542">
    <property type="entry name" value="Sigma70_r2"/>
    <property type="match status" value="1"/>
</dbReference>
<dbReference type="Pfam" id="PF08281">
    <property type="entry name" value="Sigma70_r4_2"/>
    <property type="match status" value="1"/>
</dbReference>
<keyword evidence="5" id="KW-0804">Transcription</keyword>
<dbReference type="PANTHER" id="PTHR43133:SF8">
    <property type="entry name" value="RNA POLYMERASE SIGMA FACTOR HI_1459-RELATED"/>
    <property type="match status" value="1"/>
</dbReference>
<keyword evidence="9" id="KW-1185">Reference proteome</keyword>
<evidence type="ECO:0000259" key="7">
    <source>
        <dbReference type="Pfam" id="PF08281"/>
    </source>
</evidence>
<dbReference type="Gene3D" id="1.10.10.10">
    <property type="entry name" value="Winged helix-like DNA-binding domain superfamily/Winged helix DNA-binding domain"/>
    <property type="match status" value="1"/>
</dbReference>
<protein>
    <submittedName>
        <fullName evidence="8">RNA polymerase sigma-70 factor (ECF subfamily)</fullName>
    </submittedName>
</protein>
<dbReference type="RefSeq" id="WP_106198126.1">
    <property type="nucleotide sequence ID" value="NZ_JAXEIU010000062.1"/>
</dbReference>
<evidence type="ECO:0000256" key="3">
    <source>
        <dbReference type="ARBA" id="ARBA00023082"/>
    </source>
</evidence>
<dbReference type="EMBL" id="QGHD01000001">
    <property type="protein sequence ID" value="PWL04286.1"/>
    <property type="molecule type" value="Genomic_DNA"/>
</dbReference>
<dbReference type="SUPFAM" id="SSF88659">
    <property type="entry name" value="Sigma3 and sigma4 domains of RNA polymerase sigma factors"/>
    <property type="match status" value="1"/>
</dbReference>
<evidence type="ECO:0000256" key="5">
    <source>
        <dbReference type="ARBA" id="ARBA00023163"/>
    </source>
</evidence>
<sequence length="171" mass="19925">MKQQNETRREAFSKLYTEYSPMVFRRCEFLLKDHAEAGDIMQNVFLRIYDRWEHLDLSSPSSLLWNTATRLCLNRLRDKVRRGVHVSSEDLLLQIACAQDEADDFESKGILQRIFSKEPKSTRTIAVLHFVDGMTLEETAETVGLSVSGVRKRLRNLQNHVQELEAKNEIR</sequence>
<organism evidence="8 9">
    <name type="scientific">Hallerella porci</name>
    <dbReference type="NCBI Taxonomy" id="1945871"/>
    <lineage>
        <taxon>Bacteria</taxon>
        <taxon>Pseudomonadati</taxon>
        <taxon>Fibrobacterota</taxon>
        <taxon>Fibrobacteria</taxon>
        <taxon>Fibrobacterales</taxon>
        <taxon>Fibrobacteraceae</taxon>
        <taxon>Hallerella</taxon>
    </lineage>
</organism>
<proteinExistence type="inferred from homology"/>
<dbReference type="InterPro" id="IPR013249">
    <property type="entry name" value="RNA_pol_sigma70_r4_t2"/>
</dbReference>
<dbReference type="InterPro" id="IPR013325">
    <property type="entry name" value="RNA_pol_sigma_r2"/>
</dbReference>
<feature type="domain" description="RNA polymerase sigma-70 region 2" evidence="6">
    <location>
        <begin position="15"/>
        <end position="81"/>
    </location>
</feature>
<feature type="domain" description="RNA polymerase sigma factor 70 region 4 type 2" evidence="7">
    <location>
        <begin position="119"/>
        <end position="155"/>
    </location>
</feature>
<dbReference type="Proteomes" id="UP000245523">
    <property type="component" value="Unassembled WGS sequence"/>
</dbReference>
<dbReference type="Gene3D" id="1.10.1740.10">
    <property type="match status" value="1"/>
</dbReference>
<dbReference type="InterPro" id="IPR039425">
    <property type="entry name" value="RNA_pol_sigma-70-like"/>
</dbReference>
<keyword evidence="3" id="KW-0731">Sigma factor</keyword>
<reference evidence="8 9" key="1">
    <citation type="submission" date="2018-05" db="EMBL/GenBank/DDBJ databases">
        <title>Animal gut microbial communities from fecal samples from Wisconsin, USA.</title>
        <authorList>
            <person name="Neumann A."/>
        </authorList>
    </citation>
    <scope>NUCLEOTIDE SEQUENCE [LARGE SCALE GENOMIC DNA]</scope>
    <source>
        <strain evidence="8 9">UWS4</strain>
    </source>
</reference>
<name>A0ABX5LPE1_9BACT</name>
<dbReference type="InterPro" id="IPR036388">
    <property type="entry name" value="WH-like_DNA-bd_sf"/>
</dbReference>
<dbReference type="InterPro" id="IPR007627">
    <property type="entry name" value="RNA_pol_sigma70_r2"/>
</dbReference>
<keyword evidence="4" id="KW-0238">DNA-binding</keyword>
<dbReference type="InterPro" id="IPR013324">
    <property type="entry name" value="RNA_pol_sigma_r3/r4-like"/>
</dbReference>
<evidence type="ECO:0000256" key="1">
    <source>
        <dbReference type="ARBA" id="ARBA00010641"/>
    </source>
</evidence>
<evidence type="ECO:0000256" key="2">
    <source>
        <dbReference type="ARBA" id="ARBA00023015"/>
    </source>
</evidence>
<dbReference type="PANTHER" id="PTHR43133">
    <property type="entry name" value="RNA POLYMERASE ECF-TYPE SIGMA FACTO"/>
    <property type="match status" value="1"/>
</dbReference>
<evidence type="ECO:0000313" key="9">
    <source>
        <dbReference type="Proteomes" id="UP000245523"/>
    </source>
</evidence>
<evidence type="ECO:0000259" key="6">
    <source>
        <dbReference type="Pfam" id="PF04542"/>
    </source>
</evidence>
<evidence type="ECO:0000313" key="8">
    <source>
        <dbReference type="EMBL" id="PWL04286.1"/>
    </source>
</evidence>
<comment type="caution">
    <text evidence="8">The sequence shown here is derived from an EMBL/GenBank/DDBJ whole genome shotgun (WGS) entry which is preliminary data.</text>
</comment>
<accession>A0ABX5LPE1</accession>
<dbReference type="InterPro" id="IPR014284">
    <property type="entry name" value="RNA_pol_sigma-70_dom"/>
</dbReference>